<dbReference type="Gene3D" id="3.50.50.60">
    <property type="entry name" value="FAD/NAD(P)-binding domain"/>
    <property type="match status" value="1"/>
</dbReference>
<sequence length="511" mass="57407">MRRPLTFLHSVSTDNRRSSRHRCRRRRTRRGPRAAPSVQEQIHLHPTLSPARKLGNISSPPFLLHPAGFSHPSSISQLEKQRGYTCGGQLNGHLNQGIYYPRDSLKTELCIRGRRMLYDYCREHDIPHKKLGKLIIARTPEERGYLDELYAKSQAMNGDEGLRRRVMSGWQKKKVERGEEEEEEELVRLRRLDGAETLALEPDLNRTVCGSLWSPESGIIHSHAFIASLENYILNSPNGALVYRSTVVRIDPDPHGHGWVVQTTSPRPGDAHLGERNSVLVHSLINCAGLNAHNLYNQIQYPSQRRLQIGFCKGSYYAYGSRTGVSSVRHLIYPTPRQGGGGRGGKGLEGLGTHLTLDMEGKIKFGPDVEWLDIPLSSASPKEEIQDFWFNHLAPNPARLHSTFQFVSSYLPGIDPHHFVPDYAGIRPKLRTGKDGIHDEMNERILGGLDDFVMMESAGMMSVLGIESPGLTSALAIAERVSRRVARFHHSSSHTDRLQTLSDVGELDQWA</sequence>
<dbReference type="InterPro" id="IPR006076">
    <property type="entry name" value="FAD-dep_OxRdtase"/>
</dbReference>
<comment type="cofactor">
    <cofactor evidence="1">
        <name>FAD</name>
        <dbReference type="ChEBI" id="CHEBI:57692"/>
    </cofactor>
</comment>
<dbReference type="OrthoDB" id="498204at2759"/>
<evidence type="ECO:0000256" key="9">
    <source>
        <dbReference type="SAM" id="MobiDB-lite"/>
    </source>
</evidence>
<dbReference type="EC" id="1.1.99.2" evidence="7"/>
<feature type="compositionally biased region" description="Basic residues" evidence="9">
    <location>
        <begin position="18"/>
        <end position="32"/>
    </location>
</feature>
<dbReference type="PANTHER" id="PTHR43104:SF4">
    <property type="entry name" value="L-2-HYDROXYGLUTARATE DEHYDROGENASE, MITOCHONDRIAL"/>
    <property type="match status" value="1"/>
</dbReference>
<dbReference type="PANTHER" id="PTHR43104">
    <property type="entry name" value="L-2-HYDROXYGLUTARATE DEHYDROGENASE, MITOCHONDRIAL"/>
    <property type="match status" value="1"/>
</dbReference>
<feature type="region of interest" description="Disordered" evidence="9">
    <location>
        <begin position="1"/>
        <end position="40"/>
    </location>
</feature>
<dbReference type="InterPro" id="IPR036188">
    <property type="entry name" value="FAD/NAD-bd_sf"/>
</dbReference>
<dbReference type="SUPFAM" id="SSF51905">
    <property type="entry name" value="FAD/NAD(P)-binding domain"/>
    <property type="match status" value="1"/>
</dbReference>
<keyword evidence="3" id="KW-0274">FAD</keyword>
<evidence type="ECO:0000256" key="7">
    <source>
        <dbReference type="ARBA" id="ARBA00038878"/>
    </source>
</evidence>
<evidence type="ECO:0000313" key="12">
    <source>
        <dbReference type="Proteomes" id="UP000037035"/>
    </source>
</evidence>
<keyword evidence="12" id="KW-1185">Reference proteome</keyword>
<keyword evidence="4" id="KW-0560">Oxidoreductase</keyword>
<comment type="catalytic activity">
    <reaction evidence="5">
        <text>(S)-2-hydroxyglutarate + A = 2-oxoglutarate + AH2</text>
        <dbReference type="Rhea" id="RHEA:21252"/>
        <dbReference type="ChEBI" id="CHEBI:13193"/>
        <dbReference type="ChEBI" id="CHEBI:16782"/>
        <dbReference type="ChEBI" id="CHEBI:16810"/>
        <dbReference type="ChEBI" id="CHEBI:17499"/>
        <dbReference type="EC" id="1.1.99.2"/>
    </reaction>
</comment>
<evidence type="ECO:0000256" key="4">
    <source>
        <dbReference type="ARBA" id="ARBA00023002"/>
    </source>
</evidence>
<protein>
    <recommendedName>
        <fullName evidence="8">L-2-hydroxyglutarate dehydrogenase, mitochondrial</fullName>
        <ecNumber evidence="7">1.1.99.2</ecNumber>
    </recommendedName>
</protein>
<evidence type="ECO:0000256" key="5">
    <source>
        <dbReference type="ARBA" id="ARBA00036066"/>
    </source>
</evidence>
<evidence type="ECO:0000259" key="10">
    <source>
        <dbReference type="Pfam" id="PF01266"/>
    </source>
</evidence>
<accession>A0A0L6V485</accession>
<evidence type="ECO:0000256" key="6">
    <source>
        <dbReference type="ARBA" id="ARBA00037941"/>
    </source>
</evidence>
<evidence type="ECO:0000256" key="3">
    <source>
        <dbReference type="ARBA" id="ARBA00022827"/>
    </source>
</evidence>
<keyword evidence="2" id="KW-0285">Flavoprotein</keyword>
<name>A0A0L6V485_9BASI</name>
<dbReference type="Pfam" id="PF01266">
    <property type="entry name" value="DAO"/>
    <property type="match status" value="1"/>
</dbReference>
<evidence type="ECO:0000256" key="8">
    <source>
        <dbReference type="ARBA" id="ARBA00041137"/>
    </source>
</evidence>
<proteinExistence type="inferred from homology"/>
<dbReference type="Gene3D" id="3.30.9.10">
    <property type="entry name" value="D-Amino Acid Oxidase, subunit A, domain 2"/>
    <property type="match status" value="1"/>
</dbReference>
<dbReference type="AlphaFoldDB" id="A0A0L6V485"/>
<dbReference type="STRING" id="27349.A0A0L6V485"/>
<feature type="domain" description="FAD dependent oxidoreductase" evidence="10">
    <location>
        <begin position="87"/>
        <end position="483"/>
    </location>
</feature>
<evidence type="ECO:0000313" key="11">
    <source>
        <dbReference type="EMBL" id="KNZ55544.1"/>
    </source>
</evidence>
<dbReference type="EMBL" id="LAVV01007561">
    <property type="protein sequence ID" value="KNZ55544.1"/>
    <property type="molecule type" value="Genomic_DNA"/>
</dbReference>
<comment type="similarity">
    <text evidence="6">Belongs to the L2HGDH family.</text>
</comment>
<dbReference type="Proteomes" id="UP000037035">
    <property type="component" value="Unassembled WGS sequence"/>
</dbReference>
<evidence type="ECO:0000256" key="2">
    <source>
        <dbReference type="ARBA" id="ARBA00022630"/>
    </source>
</evidence>
<dbReference type="VEuPathDB" id="FungiDB:VP01_2653g3"/>
<organism evidence="11 12">
    <name type="scientific">Puccinia sorghi</name>
    <dbReference type="NCBI Taxonomy" id="27349"/>
    <lineage>
        <taxon>Eukaryota</taxon>
        <taxon>Fungi</taxon>
        <taxon>Dikarya</taxon>
        <taxon>Basidiomycota</taxon>
        <taxon>Pucciniomycotina</taxon>
        <taxon>Pucciniomycetes</taxon>
        <taxon>Pucciniales</taxon>
        <taxon>Pucciniaceae</taxon>
        <taxon>Puccinia</taxon>
    </lineage>
</organism>
<comment type="caution">
    <text evidence="11">The sequence shown here is derived from an EMBL/GenBank/DDBJ whole genome shotgun (WGS) entry which is preliminary data.</text>
</comment>
<evidence type="ECO:0000256" key="1">
    <source>
        <dbReference type="ARBA" id="ARBA00001974"/>
    </source>
</evidence>
<gene>
    <name evidence="11" type="ORF">VP01_2653g3</name>
</gene>
<reference evidence="11 12" key="1">
    <citation type="submission" date="2015-08" db="EMBL/GenBank/DDBJ databases">
        <title>Next Generation Sequencing and Analysis of the Genome of Puccinia sorghi L Schw, the Causal Agent of Maize Common Rust.</title>
        <authorList>
            <person name="Rochi L."/>
            <person name="Burguener G."/>
            <person name="Darino M."/>
            <person name="Turjanski A."/>
            <person name="Kreff E."/>
            <person name="Dieguez M.J."/>
            <person name="Sacco F."/>
        </authorList>
    </citation>
    <scope>NUCLEOTIDE SEQUENCE [LARGE SCALE GENOMIC DNA]</scope>
    <source>
        <strain evidence="11 12">RO10H11247</strain>
    </source>
</reference>
<dbReference type="GO" id="GO:0047545">
    <property type="term" value="F:(S)-2-hydroxyglutarate dehydrogenase activity"/>
    <property type="evidence" value="ECO:0007669"/>
    <property type="project" value="UniProtKB-EC"/>
</dbReference>